<dbReference type="Pfam" id="PF01381">
    <property type="entry name" value="HTH_3"/>
    <property type="match status" value="1"/>
</dbReference>
<dbReference type="Gene3D" id="1.10.260.40">
    <property type="entry name" value="lambda repressor-like DNA-binding domains"/>
    <property type="match status" value="1"/>
</dbReference>
<evidence type="ECO:0000256" key="3">
    <source>
        <dbReference type="ARBA" id="ARBA00022989"/>
    </source>
</evidence>
<evidence type="ECO:0000313" key="7">
    <source>
        <dbReference type="Proteomes" id="UP000037326"/>
    </source>
</evidence>
<dbReference type="GeneID" id="96598864"/>
<dbReference type="Pfam" id="PF06803">
    <property type="entry name" value="DUF1232"/>
    <property type="match status" value="1"/>
</dbReference>
<comment type="subcellular location">
    <subcellularLocation>
        <location evidence="1">Endomembrane system</location>
        <topology evidence="1">Multi-pass membrane protein</topology>
    </subcellularLocation>
</comment>
<dbReference type="CDD" id="cd00093">
    <property type="entry name" value="HTH_XRE"/>
    <property type="match status" value="1"/>
</dbReference>
<dbReference type="RefSeq" id="WP_049666183.1">
    <property type="nucleotide sequence ID" value="NZ_LFXJ01000005.1"/>
</dbReference>
<dbReference type="PROSITE" id="PS50943">
    <property type="entry name" value="HTH_CROC1"/>
    <property type="match status" value="1"/>
</dbReference>
<feature type="domain" description="HTH cro/C1-type" evidence="5">
    <location>
        <begin position="14"/>
        <end position="68"/>
    </location>
</feature>
<dbReference type="GO" id="GO:0012505">
    <property type="term" value="C:endomembrane system"/>
    <property type="evidence" value="ECO:0007669"/>
    <property type="project" value="UniProtKB-SubCell"/>
</dbReference>
<keyword evidence="6" id="KW-0238">DNA-binding</keyword>
<comment type="caution">
    <text evidence="6">The sequence shown here is derived from an EMBL/GenBank/DDBJ whole genome shotgun (WGS) entry which is preliminary data.</text>
</comment>
<evidence type="ECO:0000259" key="5">
    <source>
        <dbReference type="PROSITE" id="PS50943"/>
    </source>
</evidence>
<evidence type="ECO:0000256" key="4">
    <source>
        <dbReference type="ARBA" id="ARBA00023136"/>
    </source>
</evidence>
<gene>
    <name evidence="6" type="ORF">ACZ11_11505</name>
</gene>
<dbReference type="AlphaFoldDB" id="A0A0K9FDW0"/>
<sequence>MAEQRNSNTLGLLLRELLKEHSLSMRKFSELTGIDTATISRIINGKRNATPQHLEKFANCLDVPLINLFEAAGYAIEQRQEESDSDIHTSVDAIQSLLKSSNVYDDEFSVSHVEQKLESYGLYAQTEEGKNTIHKDFDEKIKSVGSIGPFISKLKELYEKFSLGKGTLFELTVIGSTLLYFIIPVDVIPDYLFPIGYLDDAIAVQLTTKTLIKKIT</sequence>
<dbReference type="InterPro" id="IPR010652">
    <property type="entry name" value="DUF1232"/>
</dbReference>
<name>A0A0K9FDW0_9BACI</name>
<dbReference type="Proteomes" id="UP000037326">
    <property type="component" value="Unassembled WGS sequence"/>
</dbReference>
<dbReference type="InterPro" id="IPR010982">
    <property type="entry name" value="Lambda_DNA-bd_dom_sf"/>
</dbReference>
<accession>A0A0K9FDW0</accession>
<dbReference type="PATRIC" id="fig|582475.4.peg.1914"/>
<organism evidence="6 7">
    <name type="scientific">Lysinibacillus xylanilyticus</name>
    <dbReference type="NCBI Taxonomy" id="582475"/>
    <lineage>
        <taxon>Bacteria</taxon>
        <taxon>Bacillati</taxon>
        <taxon>Bacillota</taxon>
        <taxon>Bacilli</taxon>
        <taxon>Bacillales</taxon>
        <taxon>Bacillaceae</taxon>
        <taxon>Lysinibacillus</taxon>
    </lineage>
</organism>
<reference evidence="7" key="1">
    <citation type="submission" date="2015-07" db="EMBL/GenBank/DDBJ databases">
        <authorList>
            <consortium name="Consortium for Microbial Forensics and Genomics (microFORGE)"/>
            <person name="Knight B.M."/>
            <person name="Roberts D.P."/>
            <person name="Lin D."/>
            <person name="Hari K."/>
            <person name="Fletcher J."/>
            <person name="Melcher U."/>
            <person name="Blagden T."/>
            <person name="Winegar R.A."/>
        </authorList>
    </citation>
    <scope>NUCLEOTIDE SEQUENCE [LARGE SCALE GENOMIC DNA]</scope>
    <source>
        <strain evidence="7">DSM 23493</strain>
    </source>
</reference>
<dbReference type="EMBL" id="LFXJ01000005">
    <property type="protein sequence ID" value="KMY32714.1"/>
    <property type="molecule type" value="Genomic_DNA"/>
</dbReference>
<evidence type="ECO:0000256" key="1">
    <source>
        <dbReference type="ARBA" id="ARBA00004127"/>
    </source>
</evidence>
<protein>
    <submittedName>
        <fullName evidence="6">DNA-binding protein</fullName>
    </submittedName>
</protein>
<evidence type="ECO:0000256" key="2">
    <source>
        <dbReference type="ARBA" id="ARBA00022692"/>
    </source>
</evidence>
<dbReference type="OrthoDB" id="9793277at2"/>
<dbReference type="GO" id="GO:0003677">
    <property type="term" value="F:DNA binding"/>
    <property type="evidence" value="ECO:0007669"/>
    <property type="project" value="UniProtKB-KW"/>
</dbReference>
<dbReference type="SMART" id="SM00530">
    <property type="entry name" value="HTH_XRE"/>
    <property type="match status" value="1"/>
</dbReference>
<keyword evidence="4" id="KW-0472">Membrane</keyword>
<keyword evidence="3" id="KW-1133">Transmembrane helix</keyword>
<dbReference type="SUPFAM" id="SSF47413">
    <property type="entry name" value="lambda repressor-like DNA-binding domains"/>
    <property type="match status" value="1"/>
</dbReference>
<proteinExistence type="predicted"/>
<dbReference type="InterPro" id="IPR001387">
    <property type="entry name" value="Cro/C1-type_HTH"/>
</dbReference>
<evidence type="ECO:0000313" key="6">
    <source>
        <dbReference type="EMBL" id="KMY32714.1"/>
    </source>
</evidence>
<keyword evidence="2" id="KW-0812">Transmembrane</keyword>